<sequence>MYVKATVRESLTDGLFLVTMMLGVFVTAHTFAEEGVSGHYQIGSGSSRMNKIPPSHSINAYVDLSEYDGNTQGGLSVPLAGLLVTDLDVKSQVSSLNFAWNPGIELAGGWQYAMAISLPYRSVEVSVRSSNDAGGRKRDKNSGLGDIMITPLMLAYSISEYWQSEFHFNIYAPTGDFEVDKLANVGKNYWSFSPVAWLQYIEPTTGQEFTVSAGVDWNSKNDDTDYQTGAQVHIGSTVIQYIPLLWGFTGIGLSGYWYQQISADSGGGAVLGDFKAKAVGLGPVLSYQSKWSGRPVRAELEWINELEVRNRPEGDLISLKLSVQF</sequence>
<evidence type="ECO:0000313" key="3">
    <source>
        <dbReference type="Proteomes" id="UP001524460"/>
    </source>
</evidence>
<reference evidence="2 3" key="1">
    <citation type="submission" date="2022-07" db="EMBL/GenBank/DDBJ databases">
        <title>Photobacterium pectinilyticum sp. nov., a marine bacterium isolated from surface seawater of Qingdao offshore.</title>
        <authorList>
            <person name="Wang X."/>
        </authorList>
    </citation>
    <scope>NUCLEOTIDE SEQUENCE [LARGE SCALE GENOMIC DNA]</scope>
    <source>
        <strain evidence="2 3">ZSDE20</strain>
    </source>
</reference>
<gene>
    <name evidence="2" type="ORF">NHN17_08190</name>
</gene>
<keyword evidence="1" id="KW-0472">Membrane</keyword>
<dbReference type="EMBL" id="JANEYT010000014">
    <property type="protein sequence ID" value="MCQ1058035.1"/>
    <property type="molecule type" value="Genomic_DNA"/>
</dbReference>
<keyword evidence="1" id="KW-0812">Transmembrane</keyword>
<evidence type="ECO:0000313" key="2">
    <source>
        <dbReference type="EMBL" id="MCQ1058035.1"/>
    </source>
</evidence>
<keyword evidence="1" id="KW-1133">Transmembrane helix</keyword>
<dbReference type="Pfam" id="PF13557">
    <property type="entry name" value="Phenol_MetA_deg"/>
    <property type="match status" value="1"/>
</dbReference>
<comment type="caution">
    <text evidence="2">The sequence shown here is derived from an EMBL/GenBank/DDBJ whole genome shotgun (WGS) entry which is preliminary data.</text>
</comment>
<keyword evidence="3" id="KW-1185">Reference proteome</keyword>
<feature type="transmembrane region" description="Helical" evidence="1">
    <location>
        <begin position="12"/>
        <end position="32"/>
    </location>
</feature>
<dbReference type="InterPro" id="IPR025737">
    <property type="entry name" value="FApF"/>
</dbReference>
<protein>
    <submittedName>
        <fullName evidence="2">Transporter</fullName>
    </submittedName>
</protein>
<dbReference type="RefSeq" id="WP_255041788.1">
    <property type="nucleotide sequence ID" value="NZ_JANEYT010000014.1"/>
</dbReference>
<proteinExistence type="predicted"/>
<evidence type="ECO:0000256" key="1">
    <source>
        <dbReference type="SAM" id="Phobius"/>
    </source>
</evidence>
<organism evidence="2 3">
    <name type="scientific">Photobacterium pectinilyticum</name>
    <dbReference type="NCBI Taxonomy" id="2906793"/>
    <lineage>
        <taxon>Bacteria</taxon>
        <taxon>Pseudomonadati</taxon>
        <taxon>Pseudomonadota</taxon>
        <taxon>Gammaproteobacteria</taxon>
        <taxon>Vibrionales</taxon>
        <taxon>Vibrionaceae</taxon>
        <taxon>Photobacterium</taxon>
    </lineage>
</organism>
<dbReference type="Proteomes" id="UP001524460">
    <property type="component" value="Unassembled WGS sequence"/>
</dbReference>
<name>A0ABT1MZZ2_9GAMM</name>
<accession>A0ABT1MZZ2</accession>